<keyword evidence="4 7" id="KW-1133">Transmembrane helix</keyword>
<feature type="compositionally biased region" description="Polar residues" evidence="6">
    <location>
        <begin position="1"/>
        <end position="10"/>
    </location>
</feature>
<accession>A0A168LUL8</accession>
<comment type="similarity">
    <text evidence="2">Belongs to the unc-50 family.</text>
</comment>
<evidence type="ECO:0000256" key="2">
    <source>
        <dbReference type="ARBA" id="ARBA00006293"/>
    </source>
</evidence>
<keyword evidence="3 7" id="KW-0812">Transmembrane</keyword>
<dbReference type="InterPro" id="IPR007881">
    <property type="entry name" value="UNC-50"/>
</dbReference>
<evidence type="ECO:0008006" key="10">
    <source>
        <dbReference type="Google" id="ProtNLM"/>
    </source>
</evidence>
<sequence>MSLLPTNNPPSFGGQRRPRHSSRSIPLILRRLFRFPQMDFEYALWQMGYLLIAPSRVYRNIYYHKQTKNQWARDDPAFLVLFAVLLSDFLIVGALVATGCWFVTNRFLAQNAMTHATTQQVEWAYAFDVHCNSFFPVFLILYVVQFFFMPLLQRSNWISLLVGNAMYLISSLWYIYGTFLGYNGKKRGVDQA</sequence>
<evidence type="ECO:0000256" key="7">
    <source>
        <dbReference type="SAM" id="Phobius"/>
    </source>
</evidence>
<feature type="region of interest" description="Disordered" evidence="6">
    <location>
        <begin position="1"/>
        <end position="20"/>
    </location>
</feature>
<keyword evidence="9" id="KW-1185">Reference proteome</keyword>
<name>A0A168LUL8_ABSGL</name>
<evidence type="ECO:0000313" key="9">
    <source>
        <dbReference type="Proteomes" id="UP000078561"/>
    </source>
</evidence>
<reference evidence="8" key="1">
    <citation type="submission" date="2016-04" db="EMBL/GenBank/DDBJ databases">
        <authorList>
            <person name="Evans L.H."/>
            <person name="Alamgir A."/>
            <person name="Owens N."/>
            <person name="Weber N.D."/>
            <person name="Virtaneva K."/>
            <person name="Barbian K."/>
            <person name="Babar A."/>
            <person name="Rosenke K."/>
        </authorList>
    </citation>
    <scope>NUCLEOTIDE SEQUENCE [LARGE SCALE GENOMIC DNA]</scope>
    <source>
        <strain evidence="8">CBS 101.48</strain>
    </source>
</reference>
<dbReference type="GO" id="GO:0000139">
    <property type="term" value="C:Golgi membrane"/>
    <property type="evidence" value="ECO:0007669"/>
    <property type="project" value="TreeGrafter"/>
</dbReference>
<evidence type="ECO:0000313" key="8">
    <source>
        <dbReference type="EMBL" id="SAL97536.1"/>
    </source>
</evidence>
<evidence type="ECO:0000256" key="4">
    <source>
        <dbReference type="ARBA" id="ARBA00022989"/>
    </source>
</evidence>
<protein>
    <recommendedName>
        <fullName evidence="10">UNC-50 family protein</fullName>
    </recommendedName>
</protein>
<dbReference type="OMA" id="YRNFMYR"/>
<dbReference type="FunCoup" id="A0A168LUL8">
    <property type="interactions" value="478"/>
</dbReference>
<dbReference type="Pfam" id="PF05216">
    <property type="entry name" value="UNC-50"/>
    <property type="match status" value="1"/>
</dbReference>
<dbReference type="AlphaFoldDB" id="A0A168LUL8"/>
<evidence type="ECO:0000256" key="6">
    <source>
        <dbReference type="SAM" id="MobiDB-lite"/>
    </source>
</evidence>
<feature type="transmembrane region" description="Helical" evidence="7">
    <location>
        <begin position="78"/>
        <end position="104"/>
    </location>
</feature>
<organism evidence="8">
    <name type="scientific">Absidia glauca</name>
    <name type="common">Pin mould</name>
    <dbReference type="NCBI Taxonomy" id="4829"/>
    <lineage>
        <taxon>Eukaryota</taxon>
        <taxon>Fungi</taxon>
        <taxon>Fungi incertae sedis</taxon>
        <taxon>Mucoromycota</taxon>
        <taxon>Mucoromycotina</taxon>
        <taxon>Mucoromycetes</taxon>
        <taxon>Mucorales</taxon>
        <taxon>Cunninghamellaceae</taxon>
        <taxon>Absidia</taxon>
    </lineage>
</organism>
<dbReference type="InParanoid" id="A0A168LUL8"/>
<proteinExistence type="inferred from homology"/>
<dbReference type="STRING" id="4829.A0A168LUL8"/>
<keyword evidence="5 7" id="KW-0472">Membrane</keyword>
<evidence type="ECO:0000256" key="3">
    <source>
        <dbReference type="ARBA" id="ARBA00022692"/>
    </source>
</evidence>
<comment type="subcellular location">
    <subcellularLocation>
        <location evidence="1">Membrane</location>
        <topology evidence="1">Multi-pass membrane protein</topology>
    </subcellularLocation>
</comment>
<dbReference type="PANTHER" id="PTHR12841">
    <property type="entry name" value="PROTEIN UNC-50 HOMOLOG"/>
    <property type="match status" value="1"/>
</dbReference>
<dbReference type="PANTHER" id="PTHR12841:SF6">
    <property type="entry name" value="PROTEIN UNC-50 HOMOLOG"/>
    <property type="match status" value="1"/>
</dbReference>
<gene>
    <name evidence="8" type="primary">ABSGL_03033.1 scaffold 4097</name>
</gene>
<feature type="transmembrane region" description="Helical" evidence="7">
    <location>
        <begin position="124"/>
        <end position="144"/>
    </location>
</feature>
<evidence type="ECO:0000256" key="1">
    <source>
        <dbReference type="ARBA" id="ARBA00004141"/>
    </source>
</evidence>
<dbReference type="EMBL" id="LT551811">
    <property type="protein sequence ID" value="SAL97536.1"/>
    <property type="molecule type" value="Genomic_DNA"/>
</dbReference>
<dbReference type="Proteomes" id="UP000078561">
    <property type="component" value="Unassembled WGS sequence"/>
</dbReference>
<feature type="transmembrane region" description="Helical" evidence="7">
    <location>
        <begin position="156"/>
        <end position="176"/>
    </location>
</feature>
<dbReference type="OrthoDB" id="10027013at2759"/>
<evidence type="ECO:0000256" key="5">
    <source>
        <dbReference type="ARBA" id="ARBA00023136"/>
    </source>
</evidence>